<dbReference type="EMBL" id="JAERTY010000001">
    <property type="protein sequence ID" value="MBL1407651.1"/>
    <property type="molecule type" value="Genomic_DNA"/>
</dbReference>
<gene>
    <name evidence="1" type="ORF">JKG61_02675</name>
</gene>
<comment type="caution">
    <text evidence="1">The sequence shown here is derived from an EMBL/GenBank/DDBJ whole genome shotgun (WGS) entry which is preliminary data.</text>
</comment>
<name>A0ABS1R172_9SPHI</name>
<protein>
    <submittedName>
        <fullName evidence="1">Uncharacterized protein</fullName>
    </submittedName>
</protein>
<accession>A0ABS1R172</accession>
<reference evidence="1 2" key="1">
    <citation type="submission" date="2021-01" db="EMBL/GenBank/DDBJ databases">
        <title>C459-1 draft genome sequence.</title>
        <authorList>
            <person name="Zhang X.-F."/>
        </authorList>
    </citation>
    <scope>NUCLEOTIDE SEQUENCE [LARGE SCALE GENOMIC DNA]</scope>
    <source>
        <strain evidence="2">C459-1</strain>
    </source>
</reference>
<evidence type="ECO:0000313" key="1">
    <source>
        <dbReference type="EMBL" id="MBL1407651.1"/>
    </source>
</evidence>
<sequence>MIKYLFAKICIPVLLLDRTNINTTKRDTYTSTTVDGRMAGGPLPIGGTWRTAIAIATEITVDQQANF</sequence>
<keyword evidence="2" id="KW-1185">Reference proteome</keyword>
<organism evidence="1 2">
    <name type="scientific">Sphingobacterium faecale</name>
    <dbReference type="NCBI Taxonomy" id="2803775"/>
    <lineage>
        <taxon>Bacteria</taxon>
        <taxon>Pseudomonadati</taxon>
        <taxon>Bacteroidota</taxon>
        <taxon>Sphingobacteriia</taxon>
        <taxon>Sphingobacteriales</taxon>
        <taxon>Sphingobacteriaceae</taxon>
        <taxon>Sphingobacterium</taxon>
    </lineage>
</organism>
<dbReference type="RefSeq" id="WP_202101439.1">
    <property type="nucleotide sequence ID" value="NZ_JAERTY010000001.1"/>
</dbReference>
<evidence type="ECO:0000313" key="2">
    <source>
        <dbReference type="Proteomes" id="UP000625283"/>
    </source>
</evidence>
<dbReference type="Proteomes" id="UP000625283">
    <property type="component" value="Unassembled WGS sequence"/>
</dbReference>
<proteinExistence type="predicted"/>